<protein>
    <submittedName>
        <fullName evidence="2">Uncharacterized protein</fullName>
    </submittedName>
</protein>
<accession>A0AAV5C429</accession>
<evidence type="ECO:0000313" key="3">
    <source>
        <dbReference type="Proteomes" id="UP001054889"/>
    </source>
</evidence>
<sequence>MRALAILSLLVVLAFAVRVDSSRMITVGGKSGEFTKIQDAIDAIPANNAGGRVVINVTPAFIGRRSSSTSQT</sequence>
<keyword evidence="1" id="KW-0732">Signal</keyword>
<organism evidence="2 3">
    <name type="scientific">Eleusine coracana subsp. coracana</name>
    <dbReference type="NCBI Taxonomy" id="191504"/>
    <lineage>
        <taxon>Eukaryota</taxon>
        <taxon>Viridiplantae</taxon>
        <taxon>Streptophyta</taxon>
        <taxon>Embryophyta</taxon>
        <taxon>Tracheophyta</taxon>
        <taxon>Spermatophyta</taxon>
        <taxon>Magnoliopsida</taxon>
        <taxon>Liliopsida</taxon>
        <taxon>Poales</taxon>
        <taxon>Poaceae</taxon>
        <taxon>PACMAD clade</taxon>
        <taxon>Chloridoideae</taxon>
        <taxon>Cynodonteae</taxon>
        <taxon>Eleusininae</taxon>
        <taxon>Eleusine</taxon>
    </lineage>
</organism>
<reference evidence="2" key="1">
    <citation type="journal article" date="2018" name="DNA Res.">
        <title>Multiple hybrid de novo genome assembly of finger millet, an orphan allotetraploid crop.</title>
        <authorList>
            <person name="Hatakeyama M."/>
            <person name="Aluri S."/>
            <person name="Balachadran M.T."/>
            <person name="Sivarajan S.R."/>
            <person name="Patrignani A."/>
            <person name="Gruter S."/>
            <person name="Poveda L."/>
            <person name="Shimizu-Inatsugi R."/>
            <person name="Baeten J."/>
            <person name="Francoijs K.J."/>
            <person name="Nataraja K.N."/>
            <person name="Reddy Y.A.N."/>
            <person name="Phadnis S."/>
            <person name="Ravikumar R.L."/>
            <person name="Schlapbach R."/>
            <person name="Sreeman S.M."/>
            <person name="Shimizu K.K."/>
        </authorList>
    </citation>
    <scope>NUCLEOTIDE SEQUENCE</scope>
</reference>
<dbReference type="Proteomes" id="UP001054889">
    <property type="component" value="Unassembled WGS sequence"/>
</dbReference>
<dbReference type="EMBL" id="BQKI01000004">
    <property type="protein sequence ID" value="GJM93285.1"/>
    <property type="molecule type" value="Genomic_DNA"/>
</dbReference>
<comment type="caution">
    <text evidence="2">The sequence shown here is derived from an EMBL/GenBank/DDBJ whole genome shotgun (WGS) entry which is preliminary data.</text>
</comment>
<feature type="signal peptide" evidence="1">
    <location>
        <begin position="1"/>
        <end position="16"/>
    </location>
</feature>
<keyword evidence="3" id="KW-1185">Reference proteome</keyword>
<dbReference type="AlphaFoldDB" id="A0AAV5C429"/>
<evidence type="ECO:0000256" key="1">
    <source>
        <dbReference type="SAM" id="SignalP"/>
    </source>
</evidence>
<evidence type="ECO:0000313" key="2">
    <source>
        <dbReference type="EMBL" id="GJM93285.1"/>
    </source>
</evidence>
<dbReference type="Gene3D" id="2.160.20.10">
    <property type="entry name" value="Single-stranded right-handed beta-helix, Pectin lyase-like"/>
    <property type="match status" value="1"/>
</dbReference>
<name>A0AAV5C429_ELECO</name>
<reference evidence="2" key="2">
    <citation type="submission" date="2021-12" db="EMBL/GenBank/DDBJ databases">
        <title>Resequencing data analysis of finger millet.</title>
        <authorList>
            <person name="Hatakeyama M."/>
            <person name="Aluri S."/>
            <person name="Balachadran M.T."/>
            <person name="Sivarajan S.R."/>
            <person name="Poveda L."/>
            <person name="Shimizu-Inatsugi R."/>
            <person name="Schlapbach R."/>
            <person name="Sreeman S.M."/>
            <person name="Shimizu K.K."/>
        </authorList>
    </citation>
    <scope>NUCLEOTIDE SEQUENCE</scope>
</reference>
<dbReference type="InterPro" id="IPR012334">
    <property type="entry name" value="Pectin_lyas_fold"/>
</dbReference>
<proteinExistence type="predicted"/>
<feature type="chain" id="PRO_5043641082" evidence="1">
    <location>
        <begin position="17"/>
        <end position="72"/>
    </location>
</feature>
<gene>
    <name evidence="2" type="primary">ga09830</name>
    <name evidence="2" type="ORF">PR202_ga09830</name>
</gene>